<protein>
    <submittedName>
        <fullName evidence="10">Chain length determinant protein EpsF</fullName>
    </submittedName>
</protein>
<dbReference type="InterPro" id="IPR050445">
    <property type="entry name" value="Bact_polysacc_biosynth/exp"/>
</dbReference>
<keyword evidence="2" id="KW-1003">Cell membrane</keyword>
<dbReference type="PANTHER" id="PTHR32309">
    <property type="entry name" value="TYROSINE-PROTEIN KINASE"/>
    <property type="match status" value="1"/>
</dbReference>
<dbReference type="KEGG" id="npv:OHM77_02110"/>
<keyword evidence="5 7" id="KW-0472">Membrane</keyword>
<evidence type="ECO:0000256" key="1">
    <source>
        <dbReference type="ARBA" id="ARBA00004651"/>
    </source>
</evidence>
<evidence type="ECO:0000259" key="8">
    <source>
        <dbReference type="Pfam" id="PF02706"/>
    </source>
</evidence>
<gene>
    <name evidence="10" type="primary">epsF</name>
    <name evidence="10" type="ORF">OHM77_02110</name>
</gene>
<organism evidence="10">
    <name type="scientific">Candidatus Nitricoxidivorans perseverans</name>
    <dbReference type="NCBI Taxonomy" id="2975601"/>
    <lineage>
        <taxon>Bacteria</taxon>
        <taxon>Pseudomonadati</taxon>
        <taxon>Pseudomonadota</taxon>
        <taxon>Betaproteobacteria</taxon>
        <taxon>Nitrosomonadales</taxon>
        <taxon>Sterolibacteriaceae</taxon>
        <taxon>Candidatus Nitricoxidivorans</taxon>
    </lineage>
</organism>
<dbReference type="GO" id="GO:0004713">
    <property type="term" value="F:protein tyrosine kinase activity"/>
    <property type="evidence" value="ECO:0007669"/>
    <property type="project" value="TreeGrafter"/>
</dbReference>
<dbReference type="EMBL" id="CP107246">
    <property type="protein sequence ID" value="WIM06110.1"/>
    <property type="molecule type" value="Genomic_DNA"/>
</dbReference>
<keyword evidence="6" id="KW-0175">Coiled coil</keyword>
<dbReference type="InterPro" id="IPR032807">
    <property type="entry name" value="GNVR"/>
</dbReference>
<evidence type="ECO:0000256" key="5">
    <source>
        <dbReference type="ARBA" id="ARBA00023136"/>
    </source>
</evidence>
<dbReference type="InterPro" id="IPR003856">
    <property type="entry name" value="LPS_length_determ_N"/>
</dbReference>
<evidence type="ECO:0000256" key="7">
    <source>
        <dbReference type="SAM" id="Phobius"/>
    </source>
</evidence>
<dbReference type="PANTHER" id="PTHR32309:SF13">
    <property type="entry name" value="FERRIC ENTEROBACTIN TRANSPORT PROTEIN FEPE"/>
    <property type="match status" value="1"/>
</dbReference>
<dbReference type="AlphaFoldDB" id="A0AA49FM29"/>
<accession>A0AA49FM29</accession>
<proteinExistence type="predicted"/>
<evidence type="ECO:0000256" key="3">
    <source>
        <dbReference type="ARBA" id="ARBA00022692"/>
    </source>
</evidence>
<sequence length="453" mass="49339">MNFPTFLAILHARLRLIILVLGATVATAAIVSLLLPPVYKATTTVMVDAKSKDPVTGAMQPISLMVVAGYAATQVDIISSHNVAAKVVDALKLAESPQVKADFLEETEGRGSIRDWLADKLLEKLTVTPSRESSAIDIDFKAPDPRVAAAVANAFATAYIDTSLELRTEPARQVSTWYEGQLRQLRGNLEKAQIQLSEYQRARGLVASDERLDVETSRLSELSSQLVAAQSSSYDATSRQGSEGADVMNSGVVQQLRTDLARREAELAQFGQNLGQNHPQYQRTKAEVETLRAKLEAEKGAATRVVSSTASSARQREASLRAAMASQKERVLDLKKQRDELSVLARDVENAQRIYDSALQRYSQSQLEAKNTQTEIAILNPAVAPIEKDSPKLLLNLVVATFLGGMLALGAALLMEMIDRRVRGAQDIISLLGIPVLSVLAPEPRPWFARKTA</sequence>
<reference evidence="10" key="1">
    <citation type="journal article" date="2023" name="Nat. Microbiol.">
        <title>Enrichment and characterization of a nitric oxide-reducing microbial community in a continuous bioreactor.</title>
        <authorList>
            <person name="Garrido-Amador P."/>
            <person name="Stortenbeker N."/>
            <person name="Wessels H.J.C.T."/>
            <person name="Speth D.R."/>
            <person name="Garcia-Heredia I."/>
            <person name="Kartal B."/>
        </authorList>
    </citation>
    <scope>NUCLEOTIDE SEQUENCE</scope>
    <source>
        <strain evidence="10">MAG1</strain>
    </source>
</reference>
<feature type="domain" description="Polysaccharide chain length determinant N-terminal" evidence="8">
    <location>
        <begin position="7"/>
        <end position="91"/>
    </location>
</feature>
<keyword evidence="3 7" id="KW-0812">Transmembrane</keyword>
<evidence type="ECO:0000313" key="10">
    <source>
        <dbReference type="EMBL" id="WIM06110.1"/>
    </source>
</evidence>
<evidence type="ECO:0000256" key="2">
    <source>
        <dbReference type="ARBA" id="ARBA00022475"/>
    </source>
</evidence>
<dbReference type="Pfam" id="PF13807">
    <property type="entry name" value="GNVR"/>
    <property type="match status" value="1"/>
</dbReference>
<keyword evidence="4 7" id="KW-1133">Transmembrane helix</keyword>
<feature type="coiled-coil region" evidence="6">
    <location>
        <begin position="253"/>
        <end position="301"/>
    </location>
</feature>
<dbReference type="NCBIfam" id="TIGR03017">
    <property type="entry name" value="EpsF"/>
    <property type="match status" value="1"/>
</dbReference>
<evidence type="ECO:0000259" key="9">
    <source>
        <dbReference type="Pfam" id="PF13807"/>
    </source>
</evidence>
<dbReference type="Proteomes" id="UP001234916">
    <property type="component" value="Chromosome"/>
</dbReference>
<evidence type="ECO:0000256" key="4">
    <source>
        <dbReference type="ARBA" id="ARBA00022989"/>
    </source>
</evidence>
<feature type="transmembrane region" description="Helical" evidence="7">
    <location>
        <begin position="393"/>
        <end position="414"/>
    </location>
</feature>
<comment type="subcellular location">
    <subcellularLocation>
        <location evidence="1">Cell membrane</location>
        <topology evidence="1">Multi-pass membrane protein</topology>
    </subcellularLocation>
</comment>
<dbReference type="Pfam" id="PF02706">
    <property type="entry name" value="Wzz"/>
    <property type="match status" value="1"/>
</dbReference>
<evidence type="ECO:0000256" key="6">
    <source>
        <dbReference type="SAM" id="Coils"/>
    </source>
</evidence>
<name>A0AA49FM29_9PROT</name>
<dbReference type="GO" id="GO:0005886">
    <property type="term" value="C:plasma membrane"/>
    <property type="evidence" value="ECO:0007669"/>
    <property type="project" value="UniProtKB-SubCell"/>
</dbReference>
<feature type="domain" description="Tyrosine-protein kinase G-rich" evidence="9">
    <location>
        <begin position="337"/>
        <end position="415"/>
    </location>
</feature>
<dbReference type="InterPro" id="IPR017468">
    <property type="entry name" value="Chain_len_reg_EpsF"/>
</dbReference>